<keyword evidence="4" id="KW-1003">Cell membrane</keyword>
<comment type="subcellular location">
    <subcellularLocation>
        <location evidence="1">Cell inner membrane</location>
        <topology evidence="1">Peripheral membrane protein</topology>
    </subcellularLocation>
</comment>
<dbReference type="PANTHER" id="PTHR43297:SF2">
    <property type="entry name" value="DIPEPTIDE TRANSPORT ATP-BINDING PROTEIN DPPD"/>
    <property type="match status" value="1"/>
</dbReference>
<evidence type="ECO:0000313" key="10">
    <source>
        <dbReference type="EMBL" id="KTR04098.1"/>
    </source>
</evidence>
<keyword evidence="6 10" id="KW-0067">ATP-binding</keyword>
<dbReference type="SMART" id="SM00382">
    <property type="entry name" value="AAA"/>
    <property type="match status" value="1"/>
</dbReference>
<evidence type="ECO:0000259" key="8">
    <source>
        <dbReference type="PROSITE" id="PS50893"/>
    </source>
</evidence>
<evidence type="ECO:0000313" key="11">
    <source>
        <dbReference type="Proteomes" id="UP000078272"/>
    </source>
</evidence>
<dbReference type="STRING" id="401562.NS365_16460"/>
<evidence type="ECO:0000256" key="4">
    <source>
        <dbReference type="ARBA" id="ARBA00022475"/>
    </source>
</evidence>
<dbReference type="GO" id="GO:0055085">
    <property type="term" value="P:transmembrane transport"/>
    <property type="evidence" value="ECO:0007669"/>
    <property type="project" value="UniProtKB-ARBA"/>
</dbReference>
<dbReference type="InterPro" id="IPR017871">
    <property type="entry name" value="ABC_transporter-like_CS"/>
</dbReference>
<evidence type="ECO:0000256" key="7">
    <source>
        <dbReference type="ARBA" id="ARBA00023136"/>
    </source>
</evidence>
<feature type="domain" description="ABC transporter" evidence="8">
    <location>
        <begin position="12"/>
        <end position="258"/>
    </location>
</feature>
<dbReference type="OrthoDB" id="9815712at2"/>
<accession>A0A175RL99</accession>
<dbReference type="GO" id="GO:0015833">
    <property type="term" value="P:peptide transport"/>
    <property type="evidence" value="ECO:0007669"/>
    <property type="project" value="InterPro"/>
</dbReference>
<dbReference type="Proteomes" id="UP000078272">
    <property type="component" value="Unassembled WGS sequence"/>
</dbReference>
<dbReference type="NCBIfam" id="TIGR01727">
    <property type="entry name" value="oligo_HPY"/>
    <property type="match status" value="1"/>
</dbReference>
<gene>
    <name evidence="10" type="primary">oppD</name>
    <name evidence="9" type="ORF">NS226_12040</name>
    <name evidence="10" type="ORF">NS365_16460</name>
</gene>
<reference evidence="11 12" key="1">
    <citation type="journal article" date="2016" name="Front. Microbiol.">
        <title>Genomic Resource of Rice Seed Associated Bacteria.</title>
        <authorList>
            <person name="Midha S."/>
            <person name="Bansal K."/>
            <person name="Sharma S."/>
            <person name="Kumar N."/>
            <person name="Patil P.P."/>
            <person name="Chaudhry V."/>
            <person name="Patil P.B."/>
        </authorList>
    </citation>
    <scope>NUCLEOTIDE SEQUENCE [LARGE SCALE GENOMIC DNA]</scope>
    <source>
        <strain evidence="9 11">NS226</strain>
        <strain evidence="10 12">NS365</strain>
    </source>
</reference>
<organism evidence="10 12">
    <name type="scientific">Aureimonas ureilytica</name>
    <dbReference type="NCBI Taxonomy" id="401562"/>
    <lineage>
        <taxon>Bacteria</taxon>
        <taxon>Pseudomonadati</taxon>
        <taxon>Pseudomonadota</taxon>
        <taxon>Alphaproteobacteria</taxon>
        <taxon>Hyphomicrobiales</taxon>
        <taxon>Aurantimonadaceae</taxon>
        <taxon>Aureimonas</taxon>
    </lineage>
</organism>
<evidence type="ECO:0000313" key="12">
    <source>
        <dbReference type="Proteomes" id="UP000078529"/>
    </source>
</evidence>
<dbReference type="Pfam" id="PF00005">
    <property type="entry name" value="ABC_tran"/>
    <property type="match status" value="1"/>
</dbReference>
<dbReference type="CDD" id="cd03257">
    <property type="entry name" value="ABC_NikE_OppD_transporters"/>
    <property type="match status" value="1"/>
</dbReference>
<keyword evidence="3" id="KW-0813">Transport</keyword>
<dbReference type="InterPro" id="IPR003439">
    <property type="entry name" value="ABC_transporter-like_ATP-bd"/>
</dbReference>
<dbReference type="GO" id="GO:0005886">
    <property type="term" value="C:plasma membrane"/>
    <property type="evidence" value="ECO:0007669"/>
    <property type="project" value="UniProtKB-SubCell"/>
</dbReference>
<dbReference type="AlphaFoldDB" id="A0A175RL99"/>
<dbReference type="Proteomes" id="UP000078529">
    <property type="component" value="Unassembled WGS sequence"/>
</dbReference>
<proteinExistence type="inferred from homology"/>
<keyword evidence="12" id="KW-1185">Reference proteome</keyword>
<dbReference type="SUPFAM" id="SSF52540">
    <property type="entry name" value="P-loop containing nucleoside triphosphate hydrolases"/>
    <property type="match status" value="1"/>
</dbReference>
<evidence type="ECO:0000256" key="3">
    <source>
        <dbReference type="ARBA" id="ARBA00022448"/>
    </source>
</evidence>
<evidence type="ECO:0000256" key="2">
    <source>
        <dbReference type="ARBA" id="ARBA00005417"/>
    </source>
</evidence>
<dbReference type="EMBL" id="LDQA01000041">
    <property type="protein sequence ID" value="KTR04098.1"/>
    <property type="molecule type" value="Genomic_DNA"/>
</dbReference>
<dbReference type="Gene3D" id="3.40.50.300">
    <property type="entry name" value="P-loop containing nucleotide triphosphate hydrolases"/>
    <property type="match status" value="1"/>
</dbReference>
<dbReference type="InterPro" id="IPR003593">
    <property type="entry name" value="AAA+_ATPase"/>
</dbReference>
<dbReference type="PROSITE" id="PS00211">
    <property type="entry name" value="ABC_TRANSPORTER_1"/>
    <property type="match status" value="1"/>
</dbReference>
<dbReference type="PANTHER" id="PTHR43297">
    <property type="entry name" value="OLIGOPEPTIDE TRANSPORT ATP-BINDING PROTEIN APPD"/>
    <property type="match status" value="1"/>
</dbReference>
<evidence type="ECO:0000313" key="9">
    <source>
        <dbReference type="EMBL" id="KTQ95281.1"/>
    </source>
</evidence>
<dbReference type="InterPro" id="IPR027417">
    <property type="entry name" value="P-loop_NTPase"/>
</dbReference>
<dbReference type="FunFam" id="3.40.50.300:FF:000016">
    <property type="entry name" value="Oligopeptide ABC transporter ATP-binding component"/>
    <property type="match status" value="1"/>
</dbReference>
<dbReference type="PROSITE" id="PS50893">
    <property type="entry name" value="ABC_TRANSPORTER_2"/>
    <property type="match status" value="1"/>
</dbReference>
<evidence type="ECO:0000256" key="5">
    <source>
        <dbReference type="ARBA" id="ARBA00022741"/>
    </source>
</evidence>
<evidence type="ECO:0000256" key="6">
    <source>
        <dbReference type="ARBA" id="ARBA00022840"/>
    </source>
</evidence>
<dbReference type="Pfam" id="PF08352">
    <property type="entry name" value="oligo_HPY"/>
    <property type="match status" value="1"/>
</dbReference>
<dbReference type="EMBL" id="LDPZ01000023">
    <property type="protein sequence ID" value="KTQ95281.1"/>
    <property type="molecule type" value="Genomic_DNA"/>
</dbReference>
<dbReference type="GO" id="GO:0016887">
    <property type="term" value="F:ATP hydrolysis activity"/>
    <property type="evidence" value="ECO:0007669"/>
    <property type="project" value="InterPro"/>
</dbReference>
<sequence length="343" mass="36845">MTPDTPTPVLSLSNYSIRFATPDGEVQAVSDLSFDVHAGETLAIVGESGSGKSQTFNGVFGLLAKNGRTEGMAKLEGTDLLTLRARDLDRVRGRDMAMVFQDPMTALNPVLKIKRQLAETLEVHKGLKRRAAEAEALAMLKRVGIPDAERRIEQYPHELSGGMRQRVVIAMALLCRPKVIVADEPTTALDVTIQAQILDLFAELTGDKTALVLITHDLGVVAGVADRIAVMYAGRIVEEGRVEDVFAAPAHPYTAALLGSIPRVDRDAGAVEPIPGRPPNLIRPPSGCAFHPRCGFAVDRCKAERPPLERVAREGAGPRRAACWRAFVDAAKGTAAQGDLAHV</sequence>
<name>A0A175RL99_9HYPH</name>
<dbReference type="GO" id="GO:0005524">
    <property type="term" value="F:ATP binding"/>
    <property type="evidence" value="ECO:0007669"/>
    <property type="project" value="UniProtKB-KW"/>
</dbReference>
<keyword evidence="7" id="KW-0472">Membrane</keyword>
<dbReference type="eggNOG" id="COG0444">
    <property type="taxonomic scope" value="Bacteria"/>
</dbReference>
<dbReference type="InterPro" id="IPR013563">
    <property type="entry name" value="Oligopep_ABC_C"/>
</dbReference>
<comment type="similarity">
    <text evidence="2">Belongs to the ABC transporter superfamily.</text>
</comment>
<dbReference type="PATRIC" id="fig|401562.3.peg.1949"/>
<dbReference type="RefSeq" id="WP_058601375.1">
    <property type="nucleotide sequence ID" value="NZ_LDPZ01000023.1"/>
</dbReference>
<evidence type="ECO:0000256" key="1">
    <source>
        <dbReference type="ARBA" id="ARBA00004417"/>
    </source>
</evidence>
<protein>
    <submittedName>
        <fullName evidence="10">Oligopeptide transporter ATP-binding component</fullName>
    </submittedName>
</protein>
<keyword evidence="5" id="KW-0547">Nucleotide-binding</keyword>
<comment type="caution">
    <text evidence="10">The sequence shown here is derived from an EMBL/GenBank/DDBJ whole genome shotgun (WGS) entry which is preliminary data.</text>
</comment>
<dbReference type="InterPro" id="IPR050388">
    <property type="entry name" value="ABC_Ni/Peptide_Import"/>
</dbReference>